<dbReference type="AlphaFoldDB" id="A0AAI9XWV1"/>
<feature type="region of interest" description="Disordered" evidence="1">
    <location>
        <begin position="174"/>
        <end position="197"/>
    </location>
</feature>
<accession>A0AAI9XWV1</accession>
<name>A0AAI9XWV1_9PEZI</name>
<comment type="caution">
    <text evidence="2">The sequence shown here is derived from an EMBL/GenBank/DDBJ whole genome shotgun (WGS) entry which is preliminary data.</text>
</comment>
<gene>
    <name evidence="2" type="ORF">CCUS01_08576</name>
</gene>
<reference evidence="2" key="1">
    <citation type="submission" date="2016-11" db="EMBL/GenBank/DDBJ databases">
        <title>The genome sequence of Colletotrichum cuscutae.</title>
        <authorList>
            <person name="Baroncelli R."/>
        </authorList>
    </citation>
    <scope>NUCLEOTIDE SEQUENCE</scope>
    <source>
        <strain evidence="2">IMI 304802</strain>
    </source>
</reference>
<protein>
    <submittedName>
        <fullName evidence="2">Uncharacterized protein</fullName>
    </submittedName>
</protein>
<evidence type="ECO:0000313" key="3">
    <source>
        <dbReference type="Proteomes" id="UP001239213"/>
    </source>
</evidence>
<organism evidence="2 3">
    <name type="scientific">Colletotrichum cuscutae</name>
    <dbReference type="NCBI Taxonomy" id="1209917"/>
    <lineage>
        <taxon>Eukaryota</taxon>
        <taxon>Fungi</taxon>
        <taxon>Dikarya</taxon>
        <taxon>Ascomycota</taxon>
        <taxon>Pezizomycotina</taxon>
        <taxon>Sordariomycetes</taxon>
        <taxon>Hypocreomycetidae</taxon>
        <taxon>Glomerellales</taxon>
        <taxon>Glomerellaceae</taxon>
        <taxon>Colletotrichum</taxon>
        <taxon>Colletotrichum acutatum species complex</taxon>
    </lineage>
</organism>
<dbReference type="Proteomes" id="UP001239213">
    <property type="component" value="Unassembled WGS sequence"/>
</dbReference>
<evidence type="ECO:0000256" key="1">
    <source>
        <dbReference type="SAM" id="MobiDB-lite"/>
    </source>
</evidence>
<proteinExistence type="predicted"/>
<feature type="region of interest" description="Disordered" evidence="1">
    <location>
        <begin position="260"/>
        <end position="285"/>
    </location>
</feature>
<sequence>MGLRLGRECVGHDQHGNGVHHVCSDGIDGHCLEDGFRVAAAIDPAQCRQQERRKSTPKTSNRDGIGCSRRDRKTATAMFAQCRELLAGVKCPPPNKEDGDAYQGKWHESHTCAEEHDIERLTHMLGRVRVRNDTKDIGHESQARANDQCSDSIQLFSQANKSIPAQRRGVINADWKCPQGNGQNNDMKDRSSMKPPVVTRLMPPALRRNITLTFARGIRENSLYQSSNETPYTSWKDSYLARHPERQEAPLACVPAQALEQTHSGQSAGEAPTSQAPRAAPMAGESAVVATDTALRDALGWNEDLRLAACI</sequence>
<evidence type="ECO:0000313" key="2">
    <source>
        <dbReference type="EMBL" id="KAK1462390.1"/>
    </source>
</evidence>
<feature type="region of interest" description="Disordered" evidence="1">
    <location>
        <begin position="47"/>
        <end position="69"/>
    </location>
</feature>
<keyword evidence="3" id="KW-1185">Reference proteome</keyword>
<dbReference type="EMBL" id="MPDP01000270">
    <property type="protein sequence ID" value="KAK1462390.1"/>
    <property type="molecule type" value="Genomic_DNA"/>
</dbReference>
<feature type="compositionally biased region" description="Polar residues" evidence="1">
    <location>
        <begin position="260"/>
        <end position="276"/>
    </location>
</feature>